<dbReference type="InterPro" id="IPR035965">
    <property type="entry name" value="PAS-like_dom_sf"/>
</dbReference>
<evidence type="ECO:0000256" key="1">
    <source>
        <dbReference type="SAM" id="Coils"/>
    </source>
</evidence>
<feature type="domain" description="PAC" evidence="2">
    <location>
        <begin position="78"/>
        <end position="130"/>
    </location>
</feature>
<dbReference type="CDD" id="cd00130">
    <property type="entry name" value="PAS"/>
    <property type="match status" value="1"/>
</dbReference>
<accession>A0A977KZT6</accession>
<dbReference type="KEGG" id="wna:KA717_09825"/>
<dbReference type="InterPro" id="IPR013656">
    <property type="entry name" value="PAS_4"/>
</dbReference>
<dbReference type="EMBL" id="CP073041">
    <property type="protein sequence ID" value="UXE62956.1"/>
    <property type="molecule type" value="Genomic_DNA"/>
</dbReference>
<keyword evidence="1" id="KW-0175">Coiled coil</keyword>
<dbReference type="PROSITE" id="PS50113">
    <property type="entry name" value="PAC"/>
    <property type="match status" value="1"/>
</dbReference>
<dbReference type="Gene3D" id="3.30.450.20">
    <property type="entry name" value="PAS domain"/>
    <property type="match status" value="1"/>
</dbReference>
<evidence type="ECO:0000259" key="2">
    <source>
        <dbReference type="PROSITE" id="PS50113"/>
    </source>
</evidence>
<feature type="coiled-coil region" evidence="1">
    <location>
        <begin position="139"/>
        <end position="166"/>
    </location>
</feature>
<evidence type="ECO:0000313" key="3">
    <source>
        <dbReference type="EMBL" id="UXE62956.1"/>
    </source>
</evidence>
<organism evidence="3">
    <name type="scientific">Woronichinia naegeliana WA131</name>
    <dbReference type="NCBI Taxonomy" id="2824559"/>
    <lineage>
        <taxon>Bacteria</taxon>
        <taxon>Bacillati</taxon>
        <taxon>Cyanobacteriota</taxon>
        <taxon>Cyanophyceae</taxon>
        <taxon>Synechococcales</taxon>
        <taxon>Coelosphaeriaceae</taxon>
        <taxon>Woronichinia</taxon>
    </lineage>
</organism>
<dbReference type="Proteomes" id="UP001065613">
    <property type="component" value="Chromosome"/>
</dbReference>
<dbReference type="InterPro" id="IPR000014">
    <property type="entry name" value="PAS"/>
</dbReference>
<dbReference type="SMART" id="SM00086">
    <property type="entry name" value="PAC"/>
    <property type="match status" value="1"/>
</dbReference>
<dbReference type="SUPFAM" id="SSF55785">
    <property type="entry name" value="PYP-like sensor domain (PAS domain)"/>
    <property type="match status" value="1"/>
</dbReference>
<protein>
    <submittedName>
        <fullName evidence="3">PAS domain-containing protein</fullName>
    </submittedName>
</protein>
<dbReference type="AlphaFoldDB" id="A0A977KZT6"/>
<reference evidence="3" key="1">
    <citation type="submission" date="2021-04" db="EMBL/GenBank/DDBJ databases">
        <title>Genome sequence of Woronichinia naegeliana from Washington state freshwater lake bloom.</title>
        <authorList>
            <person name="Dreher T.W."/>
        </authorList>
    </citation>
    <scope>NUCLEOTIDE SEQUENCE</scope>
    <source>
        <strain evidence="3">WA131</strain>
    </source>
</reference>
<sequence length="170" mass="19515">MEFKLFLNACPLGIFVINAQGSPYYMNPRAMEILGKGVLSRGTIDQLNTIYQSYQVGTNQLYPMTEHPLLRALQGESLTVDDLEIHQGGQIIPLELSAAPIFDEQGQIIFAIAVFQDRRERQYERQNQSQIWQELIRKNQGLLQENQTLTAKVTRLQAEIQQLKAHFRAR</sequence>
<name>A0A977KZT6_9CYAN</name>
<dbReference type="Pfam" id="PF08448">
    <property type="entry name" value="PAS_4"/>
    <property type="match status" value="1"/>
</dbReference>
<gene>
    <name evidence="3" type="ORF">KA717_09825</name>
</gene>
<dbReference type="InterPro" id="IPR000700">
    <property type="entry name" value="PAS-assoc_C"/>
</dbReference>
<proteinExistence type="predicted"/>
<dbReference type="InterPro" id="IPR001610">
    <property type="entry name" value="PAC"/>
</dbReference>